<dbReference type="KEGG" id="tte:TTE0135"/>
<evidence type="ECO:0000313" key="1">
    <source>
        <dbReference type="EMBL" id="AAM23439.1"/>
    </source>
</evidence>
<gene>
    <name evidence="1" type="ordered locus">TTE0135</name>
</gene>
<dbReference type="Proteomes" id="UP000000555">
    <property type="component" value="Chromosome"/>
</dbReference>
<keyword evidence="2" id="KW-1185">Reference proteome</keyword>
<evidence type="ECO:0008006" key="3">
    <source>
        <dbReference type="Google" id="ProtNLM"/>
    </source>
</evidence>
<dbReference type="InterPro" id="IPR019635">
    <property type="entry name" value="DUF2500"/>
</dbReference>
<sequence length="73" mass="8506">MVLRNMGEKELYTIIKAWENEGIICYFITFEFETGDRQEFMVGADTYGYLVEGDVGKLTFQGKKFLSFERTSI</sequence>
<name>Q8RDA6_CALS4</name>
<protein>
    <recommendedName>
        <fullName evidence="3">DUF2500 domain-containing protein</fullName>
    </recommendedName>
</protein>
<reference evidence="1 2" key="1">
    <citation type="journal article" date="2002" name="Genome Res.">
        <title>A complete sequence of the T. tengcongensis genome.</title>
        <authorList>
            <person name="Bao Q."/>
            <person name="Tian Y."/>
            <person name="Li W."/>
            <person name="Xu Z."/>
            <person name="Xuan Z."/>
            <person name="Hu S."/>
            <person name="Dong W."/>
            <person name="Yang J."/>
            <person name="Chen Y."/>
            <person name="Xue Y."/>
            <person name="Xu Y."/>
            <person name="Lai X."/>
            <person name="Huang L."/>
            <person name="Dong X."/>
            <person name="Ma Y."/>
            <person name="Ling L."/>
            <person name="Tan H."/>
            <person name="Chen R."/>
            <person name="Wang J."/>
            <person name="Yu J."/>
            <person name="Yang H."/>
        </authorList>
    </citation>
    <scope>NUCLEOTIDE SEQUENCE [LARGE SCALE GENOMIC DNA]</scope>
    <source>
        <strain evidence="2">DSM 15242 / JCM 11007 / NBRC 100824 / MB4</strain>
    </source>
</reference>
<accession>Q8RDA6</accession>
<dbReference type="HOGENOM" id="CLU_2697670_0_0_9"/>
<evidence type="ECO:0000313" key="2">
    <source>
        <dbReference type="Proteomes" id="UP000000555"/>
    </source>
</evidence>
<dbReference type="EMBL" id="AE008691">
    <property type="protein sequence ID" value="AAM23439.1"/>
    <property type="molecule type" value="Genomic_DNA"/>
</dbReference>
<dbReference type="AlphaFoldDB" id="Q8RDA6"/>
<dbReference type="Gene3D" id="2.40.50.660">
    <property type="match status" value="1"/>
</dbReference>
<organism evidence="1 2">
    <name type="scientific">Caldanaerobacter subterraneus subsp. tengcongensis (strain DSM 15242 / JCM 11007 / NBRC 100824 / MB4)</name>
    <name type="common">Thermoanaerobacter tengcongensis</name>
    <dbReference type="NCBI Taxonomy" id="273068"/>
    <lineage>
        <taxon>Bacteria</taxon>
        <taxon>Bacillati</taxon>
        <taxon>Bacillota</taxon>
        <taxon>Clostridia</taxon>
        <taxon>Thermoanaerobacterales</taxon>
        <taxon>Thermoanaerobacteraceae</taxon>
        <taxon>Caldanaerobacter</taxon>
    </lineage>
</organism>
<dbReference type="STRING" id="273068.TTE0135"/>
<proteinExistence type="predicted"/>
<dbReference type="Pfam" id="PF10694">
    <property type="entry name" value="DUF2500"/>
    <property type="match status" value="1"/>
</dbReference>